<dbReference type="RefSeq" id="WP_036927086.1">
    <property type="nucleotide sequence ID" value="NZ_JRPQ01000077.1"/>
</dbReference>
<protein>
    <recommendedName>
        <fullName evidence="4">DUF4831 domain-containing protein</fullName>
    </recommendedName>
</protein>
<evidence type="ECO:0000313" key="3">
    <source>
        <dbReference type="Proteomes" id="UP000029723"/>
    </source>
</evidence>
<dbReference type="OrthoDB" id="1092380at2"/>
<reference evidence="2 3" key="1">
    <citation type="submission" date="2014-07" db="EMBL/GenBank/DDBJ databases">
        <authorList>
            <person name="McCorrison J."/>
            <person name="Sanka R."/>
            <person name="Torralba M."/>
            <person name="Gillis M."/>
            <person name="Haft D.H."/>
            <person name="Methe B."/>
            <person name="Sutton G."/>
            <person name="Nelson K.E."/>
        </authorList>
    </citation>
    <scope>NUCLEOTIDE SEQUENCE [LARGE SCALE GENOMIC DNA]</scope>
    <source>
        <strain evidence="2 3">S9-PR14</strain>
    </source>
</reference>
<dbReference type="Pfam" id="PF16115">
    <property type="entry name" value="DUF4831"/>
    <property type="match status" value="1"/>
</dbReference>
<accession>A0A098YSD7</accession>
<gene>
    <name evidence="2" type="ORF">HMPREF9304_05490</name>
</gene>
<organism evidence="2 3">
    <name type="scientific">Hoylesella timonensis S9-PR14</name>
    <dbReference type="NCBI Taxonomy" id="1401062"/>
    <lineage>
        <taxon>Bacteria</taxon>
        <taxon>Pseudomonadati</taxon>
        <taxon>Bacteroidota</taxon>
        <taxon>Bacteroidia</taxon>
        <taxon>Bacteroidales</taxon>
        <taxon>Prevotellaceae</taxon>
        <taxon>Hoylesella</taxon>
    </lineage>
</organism>
<sequence>MKKTFLSTLFLALNITALWAQIPTEGVTYFLPKTALRFAVLVEKTTFTPGKYARFSERYLKTPVKDTPTTTYKIVGTKMNTYAVPDSSKQFTATIDKKHSIISVSRDQNGVIMAVNSEPMPVEKVTSFQSAPKPVAIDPAKYMTAEILAAGSNAKTAELIAQEIYDIRDSKNQLSRGEADFMPKDGEQLRIMLDNLNTQEKAMLQFFQGTTITDTLETIVDYVPVKGTEHDLLFRFSKYMGMVDKDDLGGTPYYISIKDEEIIPVLSLPDENAKKDKNNVGINVNLPGKINITLSKEEQPLSSFETYAAQFGRIENISGRLWGKKFATHLVLNPVTGNVENIKIEALD</sequence>
<feature type="signal peptide" evidence="1">
    <location>
        <begin position="1"/>
        <end position="20"/>
    </location>
</feature>
<evidence type="ECO:0008006" key="4">
    <source>
        <dbReference type="Google" id="ProtNLM"/>
    </source>
</evidence>
<dbReference type="EMBL" id="JRPQ01000077">
    <property type="protein sequence ID" value="KGI22251.1"/>
    <property type="molecule type" value="Genomic_DNA"/>
</dbReference>
<dbReference type="InterPro" id="IPR032265">
    <property type="entry name" value="DUF4831"/>
</dbReference>
<evidence type="ECO:0000313" key="2">
    <source>
        <dbReference type="EMBL" id="KGI22251.1"/>
    </source>
</evidence>
<proteinExistence type="predicted"/>
<keyword evidence="1" id="KW-0732">Signal</keyword>
<dbReference type="Proteomes" id="UP000029723">
    <property type="component" value="Unassembled WGS sequence"/>
</dbReference>
<name>A0A098YSD7_9BACT</name>
<comment type="caution">
    <text evidence="2">The sequence shown here is derived from an EMBL/GenBank/DDBJ whole genome shotgun (WGS) entry which is preliminary data.</text>
</comment>
<evidence type="ECO:0000256" key="1">
    <source>
        <dbReference type="SAM" id="SignalP"/>
    </source>
</evidence>
<feature type="chain" id="PRO_5001942769" description="DUF4831 domain-containing protein" evidence="1">
    <location>
        <begin position="21"/>
        <end position="348"/>
    </location>
</feature>
<dbReference type="AlphaFoldDB" id="A0A098YSD7"/>